<keyword evidence="5" id="KW-0238">DNA-binding</keyword>
<keyword evidence="3" id="KW-0862">Zinc</keyword>
<keyword evidence="4" id="KW-0805">Transcription regulation</keyword>
<keyword evidence="11" id="KW-1185">Reference proteome</keyword>
<evidence type="ECO:0000256" key="8">
    <source>
        <dbReference type="SAM" id="MobiDB-lite"/>
    </source>
</evidence>
<keyword evidence="2" id="KW-0479">Metal-binding</keyword>
<feature type="compositionally biased region" description="Low complexity" evidence="8">
    <location>
        <begin position="168"/>
        <end position="179"/>
    </location>
</feature>
<dbReference type="InterPro" id="IPR001138">
    <property type="entry name" value="Zn2Cys6_DnaBD"/>
</dbReference>
<dbReference type="InterPro" id="IPR051615">
    <property type="entry name" value="Transcr_Regulatory_Elem"/>
</dbReference>
<evidence type="ECO:0000259" key="9">
    <source>
        <dbReference type="PROSITE" id="PS50048"/>
    </source>
</evidence>
<evidence type="ECO:0000313" key="10">
    <source>
        <dbReference type="EMBL" id="KAH7063235.1"/>
    </source>
</evidence>
<keyword evidence="7" id="KW-0539">Nucleus</keyword>
<dbReference type="EMBL" id="JAGTJR010000002">
    <property type="protein sequence ID" value="KAH7063235.1"/>
    <property type="molecule type" value="Genomic_DNA"/>
</dbReference>
<organism evidence="10 11">
    <name type="scientific">Macrophomina phaseolina</name>
    <dbReference type="NCBI Taxonomy" id="35725"/>
    <lineage>
        <taxon>Eukaryota</taxon>
        <taxon>Fungi</taxon>
        <taxon>Dikarya</taxon>
        <taxon>Ascomycota</taxon>
        <taxon>Pezizomycotina</taxon>
        <taxon>Dothideomycetes</taxon>
        <taxon>Dothideomycetes incertae sedis</taxon>
        <taxon>Botryosphaeriales</taxon>
        <taxon>Botryosphaeriaceae</taxon>
        <taxon>Macrophomina</taxon>
    </lineage>
</organism>
<dbReference type="CDD" id="cd00067">
    <property type="entry name" value="GAL4"/>
    <property type="match status" value="1"/>
</dbReference>
<evidence type="ECO:0000256" key="4">
    <source>
        <dbReference type="ARBA" id="ARBA00023015"/>
    </source>
</evidence>
<comment type="caution">
    <text evidence="10">The sequence shown here is derived from an EMBL/GenBank/DDBJ whole genome shotgun (WGS) entry which is preliminary data.</text>
</comment>
<reference evidence="10 11" key="1">
    <citation type="journal article" date="2021" name="Nat. Commun.">
        <title>Genetic determinants of endophytism in the Arabidopsis root mycobiome.</title>
        <authorList>
            <person name="Mesny F."/>
            <person name="Miyauchi S."/>
            <person name="Thiergart T."/>
            <person name="Pickel B."/>
            <person name="Atanasova L."/>
            <person name="Karlsson M."/>
            <person name="Huettel B."/>
            <person name="Barry K.W."/>
            <person name="Haridas S."/>
            <person name="Chen C."/>
            <person name="Bauer D."/>
            <person name="Andreopoulos W."/>
            <person name="Pangilinan J."/>
            <person name="LaButti K."/>
            <person name="Riley R."/>
            <person name="Lipzen A."/>
            <person name="Clum A."/>
            <person name="Drula E."/>
            <person name="Henrissat B."/>
            <person name="Kohler A."/>
            <person name="Grigoriev I.V."/>
            <person name="Martin F.M."/>
            <person name="Hacquard S."/>
        </authorList>
    </citation>
    <scope>NUCLEOTIDE SEQUENCE [LARGE SCALE GENOMIC DNA]</scope>
    <source>
        <strain evidence="10 11">MPI-SDFR-AT-0080</strain>
    </source>
</reference>
<gene>
    <name evidence="10" type="ORF">B0J12DRAFT_735151</name>
</gene>
<protein>
    <recommendedName>
        <fullName evidence="9">Zn(2)-C6 fungal-type domain-containing protein</fullName>
    </recommendedName>
</protein>
<evidence type="ECO:0000256" key="7">
    <source>
        <dbReference type="ARBA" id="ARBA00023242"/>
    </source>
</evidence>
<dbReference type="Pfam" id="PF00172">
    <property type="entry name" value="Zn_clus"/>
    <property type="match status" value="1"/>
</dbReference>
<accession>A0ABQ8GRX6</accession>
<name>A0ABQ8GRX6_9PEZI</name>
<dbReference type="SUPFAM" id="SSF57701">
    <property type="entry name" value="Zn2/Cys6 DNA-binding domain"/>
    <property type="match status" value="1"/>
</dbReference>
<keyword evidence="6" id="KW-0804">Transcription</keyword>
<feature type="compositionally biased region" description="Low complexity" evidence="8">
    <location>
        <begin position="1"/>
        <end position="16"/>
    </location>
</feature>
<feature type="region of interest" description="Disordered" evidence="8">
    <location>
        <begin position="1"/>
        <end position="40"/>
    </location>
</feature>
<dbReference type="Proteomes" id="UP000774617">
    <property type="component" value="Unassembled WGS sequence"/>
</dbReference>
<sequence length="208" mass="22487">MRSIASASAGAAVSAAEHPLGRRDSLPPQRSRPSKRKTITPVACQPCQQRKHKCDGARPVCTPCLVKKRHHCSYNAAGDQRRTASLKQRIRDLETQVEDLNDIITAIGSTDDRAAAVALARQLAHTRFSATADVARCLRRAKGLHTASTLAAAAHQTLRPTRRGDITASSASEASPYSAVTKDGVELDDSEQLQVELMSNRVEVCKQL</sequence>
<evidence type="ECO:0000313" key="11">
    <source>
        <dbReference type="Proteomes" id="UP000774617"/>
    </source>
</evidence>
<proteinExistence type="predicted"/>
<feature type="region of interest" description="Disordered" evidence="8">
    <location>
        <begin position="155"/>
        <end position="185"/>
    </location>
</feature>
<dbReference type="Gene3D" id="4.10.240.10">
    <property type="entry name" value="Zn(2)-C6 fungal-type DNA-binding domain"/>
    <property type="match status" value="1"/>
</dbReference>
<evidence type="ECO:0000256" key="6">
    <source>
        <dbReference type="ARBA" id="ARBA00023163"/>
    </source>
</evidence>
<dbReference type="PROSITE" id="PS50048">
    <property type="entry name" value="ZN2_CY6_FUNGAL_2"/>
    <property type="match status" value="1"/>
</dbReference>
<evidence type="ECO:0000256" key="3">
    <source>
        <dbReference type="ARBA" id="ARBA00022833"/>
    </source>
</evidence>
<feature type="domain" description="Zn(2)-C6 fungal-type" evidence="9">
    <location>
        <begin position="43"/>
        <end position="74"/>
    </location>
</feature>
<dbReference type="PANTHER" id="PTHR31313">
    <property type="entry name" value="TY1 ENHANCER ACTIVATOR"/>
    <property type="match status" value="1"/>
</dbReference>
<comment type="subcellular location">
    <subcellularLocation>
        <location evidence="1">Nucleus</location>
    </subcellularLocation>
</comment>
<evidence type="ECO:0000256" key="1">
    <source>
        <dbReference type="ARBA" id="ARBA00004123"/>
    </source>
</evidence>
<dbReference type="InterPro" id="IPR036864">
    <property type="entry name" value="Zn2-C6_fun-type_DNA-bd_sf"/>
</dbReference>
<dbReference type="PANTHER" id="PTHR31313:SF77">
    <property type="entry name" value="ZN(II)2CYS6 TRANSCRIPTION FACTOR (EUROFUNG)"/>
    <property type="match status" value="1"/>
</dbReference>
<evidence type="ECO:0000256" key="5">
    <source>
        <dbReference type="ARBA" id="ARBA00023125"/>
    </source>
</evidence>
<evidence type="ECO:0000256" key="2">
    <source>
        <dbReference type="ARBA" id="ARBA00022723"/>
    </source>
</evidence>
<dbReference type="SMART" id="SM00066">
    <property type="entry name" value="GAL4"/>
    <property type="match status" value="1"/>
</dbReference>